<organism evidence="2 3">
    <name type="scientific">Mucisphaera calidilacus</name>
    <dbReference type="NCBI Taxonomy" id="2527982"/>
    <lineage>
        <taxon>Bacteria</taxon>
        <taxon>Pseudomonadati</taxon>
        <taxon>Planctomycetota</taxon>
        <taxon>Phycisphaerae</taxon>
        <taxon>Phycisphaerales</taxon>
        <taxon>Phycisphaeraceae</taxon>
        <taxon>Mucisphaera</taxon>
    </lineage>
</organism>
<evidence type="ECO:0000256" key="1">
    <source>
        <dbReference type="SAM" id="SignalP"/>
    </source>
</evidence>
<protein>
    <recommendedName>
        <fullName evidence="4">DUF3108 domain-containing protein</fullName>
    </recommendedName>
</protein>
<evidence type="ECO:0000313" key="2">
    <source>
        <dbReference type="EMBL" id="QDU72922.1"/>
    </source>
</evidence>
<gene>
    <name evidence="2" type="ORF">Pan265_27980</name>
</gene>
<feature type="signal peptide" evidence="1">
    <location>
        <begin position="1"/>
        <end position="22"/>
    </location>
</feature>
<dbReference type="EMBL" id="CP036280">
    <property type="protein sequence ID" value="QDU72922.1"/>
    <property type="molecule type" value="Genomic_DNA"/>
</dbReference>
<evidence type="ECO:0008006" key="4">
    <source>
        <dbReference type="Google" id="ProtNLM"/>
    </source>
</evidence>
<keyword evidence="3" id="KW-1185">Reference proteome</keyword>
<feature type="chain" id="PRO_5021807513" description="DUF3108 domain-containing protein" evidence="1">
    <location>
        <begin position="23"/>
        <end position="288"/>
    </location>
</feature>
<evidence type="ECO:0000313" key="3">
    <source>
        <dbReference type="Proteomes" id="UP000320386"/>
    </source>
</evidence>
<dbReference type="AlphaFoldDB" id="A0A518C127"/>
<dbReference type="KEGG" id="mcad:Pan265_27980"/>
<keyword evidence="1" id="KW-0732">Signal</keyword>
<reference evidence="2 3" key="1">
    <citation type="submission" date="2019-02" db="EMBL/GenBank/DDBJ databases">
        <title>Deep-cultivation of Planctomycetes and their phenomic and genomic characterization uncovers novel biology.</title>
        <authorList>
            <person name="Wiegand S."/>
            <person name="Jogler M."/>
            <person name="Boedeker C."/>
            <person name="Pinto D."/>
            <person name="Vollmers J."/>
            <person name="Rivas-Marin E."/>
            <person name="Kohn T."/>
            <person name="Peeters S.H."/>
            <person name="Heuer A."/>
            <person name="Rast P."/>
            <person name="Oberbeckmann S."/>
            <person name="Bunk B."/>
            <person name="Jeske O."/>
            <person name="Meyerdierks A."/>
            <person name="Storesund J.E."/>
            <person name="Kallscheuer N."/>
            <person name="Luecker S."/>
            <person name="Lage O.M."/>
            <person name="Pohl T."/>
            <person name="Merkel B.J."/>
            <person name="Hornburger P."/>
            <person name="Mueller R.-W."/>
            <person name="Bruemmer F."/>
            <person name="Labrenz M."/>
            <person name="Spormann A.M."/>
            <person name="Op den Camp H."/>
            <person name="Overmann J."/>
            <person name="Amann R."/>
            <person name="Jetten M.S.M."/>
            <person name="Mascher T."/>
            <person name="Medema M.H."/>
            <person name="Devos D.P."/>
            <person name="Kaster A.-K."/>
            <person name="Ovreas L."/>
            <person name="Rohde M."/>
            <person name="Galperin M.Y."/>
            <person name="Jogler C."/>
        </authorList>
    </citation>
    <scope>NUCLEOTIDE SEQUENCE [LARGE SCALE GENOMIC DNA]</scope>
    <source>
        <strain evidence="2 3">Pan265</strain>
    </source>
</reference>
<accession>A0A518C127</accession>
<sequence precursor="true">MMRRWTAMAALVLLVLASPGFGQLSELNRAWADDPIWHDGLCEIATYEAERVIYGQPRTYTARLFTNKERYDAKSTTKASSGGVEVFKHHRRDDVPTRNYTYHFSTMAYVDTRTLGPVKLEMGSQEDCGATFKQFVLDRGTLRTMQSSYFPGEGLREGRHSLDDERAAFVDALTLTLRGFPFGGGRSLVLRALPPQIDTHLTPDDPMRVMVRELDIDELDLPIGRVRAHHLVVEMEESVGGSRRLEYWFAERLEGAGDEAGRHVLVQHAGPWGVRMRLASIERRAYWK</sequence>
<dbReference type="OrthoDB" id="277895at2"/>
<proteinExistence type="predicted"/>
<name>A0A518C127_9BACT</name>
<dbReference type="Proteomes" id="UP000320386">
    <property type="component" value="Chromosome"/>
</dbReference>
<dbReference type="RefSeq" id="WP_145447068.1">
    <property type="nucleotide sequence ID" value="NZ_CP036280.1"/>
</dbReference>